<feature type="domain" description="RNase H type-1" evidence="1">
    <location>
        <begin position="7"/>
        <end position="76"/>
    </location>
</feature>
<dbReference type="GO" id="GO:0004523">
    <property type="term" value="F:RNA-DNA hybrid ribonuclease activity"/>
    <property type="evidence" value="ECO:0007669"/>
    <property type="project" value="InterPro"/>
</dbReference>
<dbReference type="InterPro" id="IPR012337">
    <property type="entry name" value="RNaseH-like_sf"/>
</dbReference>
<gene>
    <name evidence="2" type="ORF">Sjap_020033</name>
</gene>
<sequence length="79" mass="8507">MYSIFADAARKEESGESGIGWVLVSHGDKVIKAGSLYVGITSSVELEKGQAILCAIQNCREQIRVASVYSDAQVLNQCN</sequence>
<dbReference type="Pfam" id="PF13456">
    <property type="entry name" value="RVT_3"/>
    <property type="match status" value="1"/>
</dbReference>
<evidence type="ECO:0000259" key="1">
    <source>
        <dbReference type="Pfam" id="PF13456"/>
    </source>
</evidence>
<evidence type="ECO:0000313" key="3">
    <source>
        <dbReference type="Proteomes" id="UP001417504"/>
    </source>
</evidence>
<proteinExistence type="predicted"/>
<dbReference type="Gene3D" id="3.30.420.10">
    <property type="entry name" value="Ribonuclease H-like superfamily/Ribonuclease H"/>
    <property type="match status" value="1"/>
</dbReference>
<name>A0AAP0I0C8_9MAGN</name>
<dbReference type="EMBL" id="JBBNAE010000008">
    <property type="protein sequence ID" value="KAK9102779.1"/>
    <property type="molecule type" value="Genomic_DNA"/>
</dbReference>
<reference evidence="2 3" key="1">
    <citation type="submission" date="2024-01" db="EMBL/GenBank/DDBJ databases">
        <title>Genome assemblies of Stephania.</title>
        <authorList>
            <person name="Yang L."/>
        </authorList>
    </citation>
    <scope>NUCLEOTIDE SEQUENCE [LARGE SCALE GENOMIC DNA]</scope>
    <source>
        <strain evidence="2">QJT</strain>
        <tissue evidence="2">Leaf</tissue>
    </source>
</reference>
<keyword evidence="3" id="KW-1185">Reference proteome</keyword>
<dbReference type="InterPro" id="IPR002156">
    <property type="entry name" value="RNaseH_domain"/>
</dbReference>
<dbReference type="Proteomes" id="UP001417504">
    <property type="component" value="Unassembled WGS sequence"/>
</dbReference>
<comment type="caution">
    <text evidence="2">The sequence shown here is derived from an EMBL/GenBank/DDBJ whole genome shotgun (WGS) entry which is preliminary data.</text>
</comment>
<dbReference type="GO" id="GO:0003676">
    <property type="term" value="F:nucleic acid binding"/>
    <property type="evidence" value="ECO:0007669"/>
    <property type="project" value="InterPro"/>
</dbReference>
<dbReference type="InterPro" id="IPR036397">
    <property type="entry name" value="RNaseH_sf"/>
</dbReference>
<organism evidence="2 3">
    <name type="scientific">Stephania japonica</name>
    <dbReference type="NCBI Taxonomy" id="461633"/>
    <lineage>
        <taxon>Eukaryota</taxon>
        <taxon>Viridiplantae</taxon>
        <taxon>Streptophyta</taxon>
        <taxon>Embryophyta</taxon>
        <taxon>Tracheophyta</taxon>
        <taxon>Spermatophyta</taxon>
        <taxon>Magnoliopsida</taxon>
        <taxon>Ranunculales</taxon>
        <taxon>Menispermaceae</taxon>
        <taxon>Menispermoideae</taxon>
        <taxon>Cissampelideae</taxon>
        <taxon>Stephania</taxon>
    </lineage>
</organism>
<evidence type="ECO:0000313" key="2">
    <source>
        <dbReference type="EMBL" id="KAK9102779.1"/>
    </source>
</evidence>
<dbReference type="SUPFAM" id="SSF53098">
    <property type="entry name" value="Ribonuclease H-like"/>
    <property type="match status" value="1"/>
</dbReference>
<accession>A0AAP0I0C8</accession>
<dbReference type="AlphaFoldDB" id="A0AAP0I0C8"/>
<protein>
    <recommendedName>
        <fullName evidence="1">RNase H type-1 domain-containing protein</fullName>
    </recommendedName>
</protein>